<dbReference type="Proteomes" id="UP001144396">
    <property type="component" value="Unassembled WGS sequence"/>
</dbReference>
<protein>
    <submittedName>
        <fullName evidence="3">Uncharacterized protein</fullName>
    </submittedName>
</protein>
<name>A0A9W6CXQ5_9MICO</name>
<evidence type="ECO:0000313" key="3">
    <source>
        <dbReference type="EMBL" id="GLI28557.1"/>
    </source>
</evidence>
<dbReference type="EMBL" id="BSDP01000001">
    <property type="protein sequence ID" value="GLI28557.1"/>
    <property type="molecule type" value="Genomic_DNA"/>
</dbReference>
<feature type="transmembrane region" description="Helical" evidence="2">
    <location>
        <begin position="47"/>
        <end position="65"/>
    </location>
</feature>
<accession>A0A9W6CXQ5</accession>
<feature type="transmembrane region" description="Helical" evidence="2">
    <location>
        <begin position="85"/>
        <end position="110"/>
    </location>
</feature>
<reference evidence="3" key="1">
    <citation type="submission" date="2022-12" db="EMBL/GenBank/DDBJ databases">
        <title>Reference genome sequencing for broad-spectrum identification of bacterial and archaeal isolates by mass spectrometry.</title>
        <authorList>
            <person name="Sekiguchi Y."/>
            <person name="Tourlousse D.M."/>
        </authorList>
    </citation>
    <scope>NUCLEOTIDE SEQUENCE</scope>
    <source>
        <strain evidence="3">14</strain>
    </source>
</reference>
<organism evidence="3 4">
    <name type="scientific">Agromyces rhizosphaerae</name>
    <dbReference type="NCBI Taxonomy" id="88374"/>
    <lineage>
        <taxon>Bacteria</taxon>
        <taxon>Bacillati</taxon>
        <taxon>Actinomycetota</taxon>
        <taxon>Actinomycetes</taxon>
        <taxon>Micrococcales</taxon>
        <taxon>Microbacteriaceae</taxon>
        <taxon>Agromyces</taxon>
    </lineage>
</organism>
<sequence length="150" mass="15614">MNADERQARAEAREATDAPESTDAPETTDAPESTPDASATRSAASRWVFAVVAGVFGLLYAYDLWEGVGNFVGVGGQAAALGIGISTWGLTVLVIGLVAPLAVFAGAFWLAHRRGALAVLLLFLTGWAVVQVVQLDLEVLFGLGGYDFGS</sequence>
<evidence type="ECO:0000313" key="4">
    <source>
        <dbReference type="Proteomes" id="UP001144396"/>
    </source>
</evidence>
<evidence type="ECO:0000256" key="1">
    <source>
        <dbReference type="SAM" id="MobiDB-lite"/>
    </source>
</evidence>
<feature type="compositionally biased region" description="Basic and acidic residues" evidence="1">
    <location>
        <begin position="1"/>
        <end position="16"/>
    </location>
</feature>
<keyword evidence="4" id="KW-1185">Reference proteome</keyword>
<feature type="region of interest" description="Disordered" evidence="1">
    <location>
        <begin position="1"/>
        <end position="38"/>
    </location>
</feature>
<keyword evidence="2" id="KW-0472">Membrane</keyword>
<evidence type="ECO:0000256" key="2">
    <source>
        <dbReference type="SAM" id="Phobius"/>
    </source>
</evidence>
<dbReference type="RefSeq" id="WP_281886035.1">
    <property type="nucleotide sequence ID" value="NZ_BSDP01000001.1"/>
</dbReference>
<keyword evidence="2" id="KW-1133">Transmembrane helix</keyword>
<keyword evidence="2" id="KW-0812">Transmembrane</keyword>
<gene>
    <name evidence="3" type="ORF">ARHIZOSPH14_27990</name>
</gene>
<feature type="transmembrane region" description="Helical" evidence="2">
    <location>
        <begin position="117"/>
        <end position="135"/>
    </location>
</feature>
<proteinExistence type="predicted"/>
<dbReference type="AlphaFoldDB" id="A0A9W6CXQ5"/>
<comment type="caution">
    <text evidence="3">The sequence shown here is derived from an EMBL/GenBank/DDBJ whole genome shotgun (WGS) entry which is preliminary data.</text>
</comment>